<feature type="active site" description="Schiff-base intermediate with DNA" evidence="15">
    <location>
        <position position="2"/>
    </location>
</feature>
<keyword evidence="7 15" id="KW-0378">Hydrolase</keyword>
<evidence type="ECO:0000256" key="14">
    <source>
        <dbReference type="ARBA" id="ARBA00044632"/>
    </source>
</evidence>
<evidence type="ECO:0000256" key="13">
    <source>
        <dbReference type="ARBA" id="ARBA00023295"/>
    </source>
</evidence>
<feature type="domain" description="Formamidopyrimidine-DNA glycosylase catalytic" evidence="17">
    <location>
        <begin position="2"/>
        <end position="127"/>
    </location>
</feature>
<keyword evidence="10 15" id="KW-0234">DNA repair</keyword>
<keyword evidence="13 15" id="KW-0326">Glycosidase</keyword>
<evidence type="ECO:0000256" key="9">
    <source>
        <dbReference type="ARBA" id="ARBA00023125"/>
    </source>
</evidence>
<dbReference type="SMART" id="SM00898">
    <property type="entry name" value="Fapy_DNA_glyco"/>
    <property type="match status" value="1"/>
</dbReference>
<dbReference type="Gene3D" id="1.10.8.50">
    <property type="match status" value="1"/>
</dbReference>
<dbReference type="GO" id="GO:0003690">
    <property type="term" value="F:double-stranded DNA binding"/>
    <property type="evidence" value="ECO:0007669"/>
    <property type="project" value="UniProtKB-ARBA"/>
</dbReference>
<comment type="similarity">
    <text evidence="2 15">Belongs to the FPG family.</text>
</comment>
<dbReference type="FunFam" id="1.10.8.50:FF:000003">
    <property type="entry name" value="Formamidopyrimidine-DNA glycosylase"/>
    <property type="match status" value="1"/>
</dbReference>
<dbReference type="InterPro" id="IPR035937">
    <property type="entry name" value="FPG_N"/>
</dbReference>
<comment type="subunit">
    <text evidence="3 15">Monomer.</text>
</comment>
<keyword evidence="12 15" id="KW-0511">Multifunctional enzyme</keyword>
<dbReference type="GO" id="GO:0003684">
    <property type="term" value="F:damaged DNA binding"/>
    <property type="evidence" value="ECO:0007669"/>
    <property type="project" value="InterPro"/>
</dbReference>
<feature type="active site" description="Proton donor; for delta-elimination activity" evidence="15">
    <location>
        <position position="276"/>
    </location>
</feature>
<dbReference type="PROSITE" id="PS51068">
    <property type="entry name" value="FPG_CAT"/>
    <property type="match status" value="1"/>
</dbReference>
<feature type="domain" description="FPG-type" evidence="16">
    <location>
        <begin position="252"/>
        <end position="286"/>
    </location>
</feature>
<evidence type="ECO:0000259" key="16">
    <source>
        <dbReference type="PROSITE" id="PS51066"/>
    </source>
</evidence>
<dbReference type="GO" id="GO:0006979">
    <property type="term" value="P:response to oxidative stress"/>
    <property type="evidence" value="ECO:0007669"/>
    <property type="project" value="UniProtKB-ARBA"/>
</dbReference>
<reference evidence="18" key="1">
    <citation type="submission" date="2020-02" db="EMBL/GenBank/DDBJ databases">
        <authorList>
            <person name="Meier V. D."/>
        </authorList>
    </citation>
    <scope>NUCLEOTIDE SEQUENCE</scope>
    <source>
        <strain evidence="18">AVDCRST_MAG17</strain>
    </source>
</reference>
<keyword evidence="8 15" id="KW-0862">Zinc</keyword>
<evidence type="ECO:0000256" key="8">
    <source>
        <dbReference type="ARBA" id="ARBA00022833"/>
    </source>
</evidence>
<comment type="catalytic activity">
    <reaction evidence="14 15">
        <text>2'-deoxyribonucleotide-(2'-deoxyribose 5'-phosphate)-2'-deoxyribonucleotide-DNA = a 3'-end 2'-deoxyribonucleotide-(2,3-dehydro-2,3-deoxyribose 5'-phosphate)-DNA + a 5'-end 5'-phospho-2'-deoxyribonucleoside-DNA + H(+)</text>
        <dbReference type="Rhea" id="RHEA:66592"/>
        <dbReference type="Rhea" id="RHEA-COMP:13180"/>
        <dbReference type="Rhea" id="RHEA-COMP:16897"/>
        <dbReference type="Rhea" id="RHEA-COMP:17067"/>
        <dbReference type="ChEBI" id="CHEBI:15378"/>
        <dbReference type="ChEBI" id="CHEBI:136412"/>
        <dbReference type="ChEBI" id="CHEBI:157695"/>
        <dbReference type="ChEBI" id="CHEBI:167181"/>
        <dbReference type="EC" id="4.2.99.18"/>
    </reaction>
</comment>
<dbReference type="InterPro" id="IPR000214">
    <property type="entry name" value="Znf_DNA_glyclase/AP_lyase"/>
</dbReference>
<keyword evidence="11 15" id="KW-0456">Lyase</keyword>
<evidence type="ECO:0000256" key="15">
    <source>
        <dbReference type="HAMAP-Rule" id="MF_00103"/>
    </source>
</evidence>
<evidence type="ECO:0000313" key="18">
    <source>
        <dbReference type="EMBL" id="CAA9516333.1"/>
    </source>
</evidence>
<keyword evidence="9 15" id="KW-0238">DNA-binding</keyword>
<evidence type="ECO:0000256" key="3">
    <source>
        <dbReference type="ARBA" id="ARBA00011245"/>
    </source>
</evidence>
<feature type="binding site" evidence="15">
    <location>
        <position position="124"/>
    </location>
    <ligand>
        <name>DNA</name>
        <dbReference type="ChEBI" id="CHEBI:16991"/>
    </ligand>
</feature>
<keyword evidence="5 15" id="KW-0227">DNA damage</keyword>
<organism evidence="18">
    <name type="scientific">uncultured Solirubrobacterales bacterium</name>
    <dbReference type="NCBI Taxonomy" id="768556"/>
    <lineage>
        <taxon>Bacteria</taxon>
        <taxon>Bacillati</taxon>
        <taxon>Actinomycetota</taxon>
        <taxon>Thermoleophilia</taxon>
        <taxon>Solirubrobacterales</taxon>
        <taxon>environmental samples</taxon>
    </lineage>
</organism>
<gene>
    <name evidence="15" type="primary">mutM</name>
    <name evidence="15" type="synonym">fpg</name>
    <name evidence="18" type="ORF">AVDCRST_MAG17-2305</name>
</gene>
<dbReference type="PROSITE" id="PS51066">
    <property type="entry name" value="ZF_FPG_2"/>
    <property type="match status" value="1"/>
</dbReference>
<feature type="active site" description="Proton donor" evidence="15">
    <location>
        <position position="3"/>
    </location>
</feature>
<dbReference type="GO" id="GO:0008270">
    <property type="term" value="F:zinc ion binding"/>
    <property type="evidence" value="ECO:0007669"/>
    <property type="project" value="UniProtKB-UniRule"/>
</dbReference>
<proteinExistence type="inferred from homology"/>
<evidence type="ECO:0000256" key="12">
    <source>
        <dbReference type="ARBA" id="ARBA00023268"/>
    </source>
</evidence>
<evidence type="ECO:0000259" key="17">
    <source>
        <dbReference type="PROSITE" id="PS51068"/>
    </source>
</evidence>
<dbReference type="HAMAP" id="MF_00103">
    <property type="entry name" value="Fapy_DNA_glycosyl"/>
    <property type="match status" value="1"/>
</dbReference>
<dbReference type="NCBIfam" id="NF002211">
    <property type="entry name" value="PRK01103.1"/>
    <property type="match status" value="1"/>
</dbReference>
<accession>A0A6J4T8L5</accession>
<comment type="catalytic activity">
    <reaction evidence="1 15">
        <text>Hydrolysis of DNA containing ring-opened 7-methylguanine residues, releasing 2,6-diamino-4-hydroxy-5-(N-methyl)formamidopyrimidine.</text>
        <dbReference type="EC" id="3.2.2.23"/>
    </reaction>
</comment>
<dbReference type="SUPFAM" id="SSF46946">
    <property type="entry name" value="S13-like H2TH domain"/>
    <property type="match status" value="1"/>
</dbReference>
<dbReference type="SMART" id="SM01232">
    <property type="entry name" value="H2TH"/>
    <property type="match status" value="1"/>
</dbReference>
<feature type="binding site" evidence="15">
    <location>
        <position position="105"/>
    </location>
    <ligand>
        <name>DNA</name>
        <dbReference type="ChEBI" id="CHEBI:16991"/>
    </ligand>
</feature>
<comment type="function">
    <text evidence="15">Involved in base excision repair of DNA damaged by oxidation or by mutagenic agents. Acts as DNA glycosylase that recognizes and removes damaged bases. Has a preference for oxidized purines, such as 7,8-dihydro-8-oxoguanine (8-oxoG). Has AP (apurinic/apyrimidinic) lyase activity and introduces nicks in the DNA strand. Cleaves the DNA backbone by beta-delta elimination to generate a single-strand break at the site of the removed base with both 3'- and 5'-phosphates.</text>
</comment>
<dbReference type="Gene3D" id="3.20.190.10">
    <property type="entry name" value="MutM-like, N-terminal"/>
    <property type="match status" value="1"/>
</dbReference>
<dbReference type="GO" id="GO:0140078">
    <property type="term" value="F:class I DNA-(apurinic or apyrimidinic site) endonuclease activity"/>
    <property type="evidence" value="ECO:0007669"/>
    <property type="project" value="UniProtKB-EC"/>
</dbReference>
<feature type="active site" description="Proton donor; for beta-elimination activity" evidence="15">
    <location>
        <position position="59"/>
    </location>
</feature>
<evidence type="ECO:0000256" key="10">
    <source>
        <dbReference type="ARBA" id="ARBA00023204"/>
    </source>
</evidence>
<dbReference type="InterPro" id="IPR010979">
    <property type="entry name" value="Ribosomal_uS13-like_H2TH"/>
</dbReference>
<dbReference type="PANTHER" id="PTHR22993">
    <property type="entry name" value="FORMAMIDOPYRIMIDINE-DNA GLYCOSYLASE"/>
    <property type="match status" value="1"/>
</dbReference>
<dbReference type="InterPro" id="IPR020629">
    <property type="entry name" value="FPG_Glyclase"/>
</dbReference>
<evidence type="ECO:0000256" key="2">
    <source>
        <dbReference type="ARBA" id="ARBA00009409"/>
    </source>
</evidence>
<dbReference type="EC" id="3.2.2.23" evidence="15"/>
<keyword evidence="4 15" id="KW-0479">Metal-binding</keyword>
<dbReference type="SUPFAM" id="SSF57716">
    <property type="entry name" value="Glucocorticoid receptor-like (DNA-binding domain)"/>
    <property type="match status" value="1"/>
</dbReference>
<dbReference type="GO" id="GO:0034039">
    <property type="term" value="F:8-oxo-7,8-dihydroguanine DNA N-glycosylase activity"/>
    <property type="evidence" value="ECO:0007669"/>
    <property type="project" value="TreeGrafter"/>
</dbReference>
<dbReference type="InterPro" id="IPR012319">
    <property type="entry name" value="FPG_cat"/>
</dbReference>
<dbReference type="Pfam" id="PF06831">
    <property type="entry name" value="H2TH"/>
    <property type="match status" value="1"/>
</dbReference>
<comment type="cofactor">
    <cofactor evidence="15">
        <name>Zn(2+)</name>
        <dbReference type="ChEBI" id="CHEBI:29105"/>
    </cofactor>
    <text evidence="15">Binds 1 zinc ion per subunit.</text>
</comment>
<dbReference type="InterPro" id="IPR015886">
    <property type="entry name" value="H2TH_FPG"/>
</dbReference>
<evidence type="ECO:0000256" key="7">
    <source>
        <dbReference type="ARBA" id="ARBA00022801"/>
    </source>
</evidence>
<dbReference type="NCBIfam" id="TIGR00577">
    <property type="entry name" value="fpg"/>
    <property type="match status" value="1"/>
</dbReference>
<evidence type="ECO:0000256" key="1">
    <source>
        <dbReference type="ARBA" id="ARBA00001668"/>
    </source>
</evidence>
<dbReference type="EMBL" id="CADCVV010000187">
    <property type="protein sequence ID" value="CAA9516333.1"/>
    <property type="molecule type" value="Genomic_DNA"/>
</dbReference>
<evidence type="ECO:0000256" key="11">
    <source>
        <dbReference type="ARBA" id="ARBA00023239"/>
    </source>
</evidence>
<dbReference type="Pfam" id="PF06827">
    <property type="entry name" value="zf-FPG_IleRS"/>
    <property type="match status" value="1"/>
</dbReference>
<name>A0A6J4T8L5_9ACTN</name>
<evidence type="ECO:0000256" key="5">
    <source>
        <dbReference type="ARBA" id="ARBA00022763"/>
    </source>
</evidence>
<keyword evidence="6 15" id="KW-0863">Zinc-finger</keyword>
<dbReference type="EC" id="4.2.99.18" evidence="15"/>
<evidence type="ECO:0000256" key="6">
    <source>
        <dbReference type="ARBA" id="ARBA00022771"/>
    </source>
</evidence>
<dbReference type="Pfam" id="PF01149">
    <property type="entry name" value="Fapy_DNA_glyco"/>
    <property type="match status" value="1"/>
</dbReference>
<dbReference type="CDD" id="cd08966">
    <property type="entry name" value="EcFpg-like_N"/>
    <property type="match status" value="1"/>
</dbReference>
<sequence length="301" mass="33124">MPELPEVETIRRALAPRVEGRHLERLEILDARFCAPAAPDELEAAASSRRVSGLARRGKYLVWALEGDGDADAVEPPEPLFLVLHLRMTGNLLLAAPADPSEVPHLRVRFSLDSGDRVLFTDPRRFGTGVVLRGVAARERYFASRLGVEPLDPRFTAEALRTLAAGRSAPVKAFLLSQERIAGVGNIYADEALFRAGIHPLRPVGSLRRPQLSALRDAVVESLEAGIDARGATIDDFRHPDGARGSFQYRFLVHRRAGEPCPECGREIVKLRVAQRGTYVCEGCQPRPRLRRRAGSPPRVA</sequence>
<feature type="binding site" evidence="15">
    <location>
        <position position="167"/>
    </location>
    <ligand>
        <name>DNA</name>
        <dbReference type="ChEBI" id="CHEBI:16991"/>
    </ligand>
</feature>
<dbReference type="GO" id="GO:0006284">
    <property type="term" value="P:base-excision repair"/>
    <property type="evidence" value="ECO:0007669"/>
    <property type="project" value="InterPro"/>
</dbReference>
<dbReference type="AlphaFoldDB" id="A0A6J4T8L5"/>
<protein>
    <recommendedName>
        <fullName evidence="15">Formamidopyrimidine-DNA glycosylase</fullName>
        <shortName evidence="15">Fapy-DNA glycosylase</shortName>
        <ecNumber evidence="15">3.2.2.23</ecNumber>
    </recommendedName>
    <alternativeName>
        <fullName evidence="15">DNA-(apurinic or apyrimidinic site) lyase MutM</fullName>
        <shortName evidence="15">AP lyase MutM</shortName>
        <ecNumber evidence="15">4.2.99.18</ecNumber>
    </alternativeName>
</protein>
<dbReference type="SUPFAM" id="SSF81624">
    <property type="entry name" value="N-terminal domain of MutM-like DNA repair proteins"/>
    <property type="match status" value="1"/>
</dbReference>
<dbReference type="InterPro" id="IPR010663">
    <property type="entry name" value="Znf_FPG/IleRS"/>
</dbReference>
<evidence type="ECO:0000256" key="4">
    <source>
        <dbReference type="ARBA" id="ARBA00022723"/>
    </source>
</evidence>
<dbReference type="PANTHER" id="PTHR22993:SF9">
    <property type="entry name" value="FORMAMIDOPYRIMIDINE-DNA GLYCOSYLASE"/>
    <property type="match status" value="1"/>
</dbReference>